<evidence type="ECO:0000313" key="5">
    <source>
        <dbReference type="WormBase" id="SRAE_1000236400"/>
    </source>
</evidence>
<reference evidence="2 3" key="1">
    <citation type="submission" date="2014-09" db="EMBL/GenBank/DDBJ databases">
        <authorList>
            <person name="Martin A.A."/>
        </authorList>
    </citation>
    <scope>NUCLEOTIDE SEQUENCE</scope>
    <source>
        <strain evidence="3">ED321</strain>
        <strain evidence="2">ED321 Heterogonic</strain>
    </source>
</reference>
<keyword evidence="2" id="KW-0675">Receptor</keyword>
<dbReference type="GeneID" id="36376474"/>
<keyword evidence="1" id="KW-0812">Transmembrane</keyword>
<evidence type="ECO:0000313" key="4">
    <source>
        <dbReference type="WBParaSite" id="SRAE_1000236400.1"/>
    </source>
</evidence>
<dbReference type="Pfam" id="PF10322">
    <property type="entry name" value="7TM_GPCR_Sru"/>
    <property type="match status" value="1"/>
</dbReference>
<name>A0A090MWQ8_STRRB</name>
<keyword evidence="1" id="KW-1133">Transmembrane helix</keyword>
<evidence type="ECO:0000256" key="1">
    <source>
        <dbReference type="SAM" id="Phobius"/>
    </source>
</evidence>
<proteinExistence type="predicted"/>
<feature type="transmembrane region" description="Helical" evidence="1">
    <location>
        <begin position="120"/>
        <end position="144"/>
    </location>
</feature>
<keyword evidence="3" id="KW-1185">Reference proteome</keyword>
<dbReference type="Proteomes" id="UP000035682">
    <property type="component" value="Unplaced"/>
</dbReference>
<accession>A0A090MWQ8</accession>
<feature type="transmembrane region" description="Helical" evidence="1">
    <location>
        <begin position="196"/>
        <end position="221"/>
    </location>
</feature>
<gene>
    <name evidence="2 4 5" type="ORF">SRAE_1000236400</name>
</gene>
<evidence type="ECO:0000313" key="2">
    <source>
        <dbReference type="EMBL" id="CEF64109.1"/>
    </source>
</evidence>
<dbReference type="EMBL" id="LN609528">
    <property type="protein sequence ID" value="CEF64109.1"/>
    <property type="molecule type" value="Genomic_DNA"/>
</dbReference>
<feature type="transmembrane region" description="Helical" evidence="1">
    <location>
        <begin position="164"/>
        <end position="190"/>
    </location>
</feature>
<dbReference type="WBParaSite" id="SRAE_1000236400.1">
    <property type="protein sequence ID" value="SRAE_1000236400.1"/>
    <property type="gene ID" value="WBGene00258979"/>
</dbReference>
<protein>
    <submittedName>
        <fullName evidence="2 4">7TM GPCR, serpentine receptor class g (Srg) family-containing protein</fullName>
    </submittedName>
</protein>
<dbReference type="SUPFAM" id="SSF81321">
    <property type="entry name" value="Family A G protein-coupled receptor-like"/>
    <property type="match status" value="1"/>
</dbReference>
<dbReference type="WormBase" id="SRAE_1000236400">
    <property type="protein sequence ID" value="SRP06157"/>
    <property type="gene ID" value="WBGene00258979"/>
</dbReference>
<dbReference type="AlphaFoldDB" id="A0A090MWQ8"/>
<reference evidence="4" key="2">
    <citation type="submission" date="2020-12" db="UniProtKB">
        <authorList>
            <consortium name="WormBaseParasite"/>
        </authorList>
    </citation>
    <scope>IDENTIFICATION</scope>
</reference>
<feature type="transmembrane region" description="Helical" evidence="1">
    <location>
        <begin position="20"/>
        <end position="40"/>
    </location>
</feature>
<dbReference type="Gene3D" id="1.20.1070.10">
    <property type="entry name" value="Rhodopsin 7-helix transmembrane proteins"/>
    <property type="match status" value="1"/>
</dbReference>
<sequence length="251" mass="28942">MFYPSLSGTLAHGYNNGLLMSVYFLCRFFIFQSSYGTFVLSVNRLVSIIFPYKDYHNNKKFLIIFLPFYILLPLSFTWFLIPSAILLVPVGKYFSDDHKMFIIGNKKPEFYKGPSVSKSLYLYLLIMGTIQLLLNIITSLKLVYIKFNKKSNASTTNNKQEHKLIIFTLITYLFQICFIIQNNLIMLYINDEDETISTYLVGIGIKLVTLQMFGTLCGLIVMSKVLRDKLFNFVAVKKSTVSTINIRSHSK</sequence>
<evidence type="ECO:0000313" key="3">
    <source>
        <dbReference type="Proteomes" id="UP000035682"/>
    </source>
</evidence>
<keyword evidence="1" id="KW-0472">Membrane</keyword>
<dbReference type="InterPro" id="IPR003839">
    <property type="entry name" value="7TM_GPCR_serpentine_rcpt_Sru"/>
</dbReference>
<dbReference type="CTD" id="36376474"/>
<feature type="transmembrane region" description="Helical" evidence="1">
    <location>
        <begin position="61"/>
        <end position="81"/>
    </location>
</feature>
<organism evidence="2">
    <name type="scientific">Strongyloides ratti</name>
    <name type="common">Parasitic roundworm</name>
    <dbReference type="NCBI Taxonomy" id="34506"/>
    <lineage>
        <taxon>Eukaryota</taxon>
        <taxon>Metazoa</taxon>
        <taxon>Ecdysozoa</taxon>
        <taxon>Nematoda</taxon>
        <taxon>Chromadorea</taxon>
        <taxon>Rhabditida</taxon>
        <taxon>Tylenchina</taxon>
        <taxon>Panagrolaimomorpha</taxon>
        <taxon>Strongyloidoidea</taxon>
        <taxon>Strongyloididae</taxon>
        <taxon>Strongyloides</taxon>
    </lineage>
</organism>
<dbReference type="RefSeq" id="XP_024503310.1">
    <property type="nucleotide sequence ID" value="XM_024649432.1"/>
</dbReference>